<dbReference type="Proteomes" id="UP000187203">
    <property type="component" value="Unassembled WGS sequence"/>
</dbReference>
<evidence type="ECO:0000256" key="1">
    <source>
        <dbReference type="ARBA" id="ARBA00009995"/>
    </source>
</evidence>
<sequence>MSESKAHVLILPYTAQGHINPMIQFAKRLVAKGLKATLVTSVFLSKTLLVNPNNSNIDIQPISDGFDEGGYAQAESGKDYLATFQRVGSKSLASLMKKLAENGCPVDALIYDPFLPWALDEANKFGVVGVAFFTQSCAVNTVYYHAQKGFLRLPISEPHVSLPGLPPHLKASELPSFVSLYGTYPAFLDMKLDGGIMKG</sequence>
<comment type="similarity">
    <text evidence="1">Belongs to the UDP-glycosyltransferase family.</text>
</comment>
<dbReference type="PANTHER" id="PTHR11926">
    <property type="entry name" value="GLUCOSYL/GLUCURONOSYL TRANSFERASES"/>
    <property type="match status" value="1"/>
</dbReference>
<dbReference type="OrthoDB" id="5835829at2759"/>
<keyword evidence="4" id="KW-1185">Reference proteome</keyword>
<comment type="caution">
    <text evidence="3">The sequence shown here is derived from an EMBL/GenBank/DDBJ whole genome shotgun (WGS) entry which is preliminary data.</text>
</comment>
<keyword evidence="2" id="KW-0808">Transferase</keyword>
<dbReference type="EMBL" id="AWUE01022211">
    <property type="protein sequence ID" value="OMO59244.1"/>
    <property type="molecule type" value="Genomic_DNA"/>
</dbReference>
<proteinExistence type="inferred from homology"/>
<dbReference type="AlphaFoldDB" id="A0A1R3GMA9"/>
<keyword evidence="2" id="KW-0328">Glycosyltransferase</keyword>
<accession>A0A1R3GMA9</accession>
<dbReference type="SUPFAM" id="SSF53756">
    <property type="entry name" value="UDP-Glycosyltransferase/glycogen phosphorylase"/>
    <property type="match status" value="1"/>
</dbReference>
<protein>
    <submittedName>
        <fullName evidence="3">UDP-glucuronosyl/UDP-glucosyltransferase</fullName>
    </submittedName>
</protein>
<evidence type="ECO:0000313" key="4">
    <source>
        <dbReference type="Proteomes" id="UP000187203"/>
    </source>
</evidence>
<dbReference type="Gene3D" id="3.40.50.2000">
    <property type="entry name" value="Glycogen Phosphorylase B"/>
    <property type="match status" value="1"/>
</dbReference>
<dbReference type="GO" id="GO:0080043">
    <property type="term" value="F:quercetin 3-O-glucosyltransferase activity"/>
    <property type="evidence" value="ECO:0007669"/>
    <property type="project" value="TreeGrafter"/>
</dbReference>
<gene>
    <name evidence="3" type="ORF">COLO4_34277</name>
</gene>
<evidence type="ECO:0000256" key="2">
    <source>
        <dbReference type="ARBA" id="ARBA00022676"/>
    </source>
</evidence>
<dbReference type="STRING" id="93759.A0A1R3GMA9"/>
<dbReference type="PANTHER" id="PTHR11926:SF1509">
    <property type="entry name" value="UDP-GLYCOSYLTRANSFERASE 74G1-LIKE"/>
    <property type="match status" value="1"/>
</dbReference>
<evidence type="ECO:0000313" key="3">
    <source>
        <dbReference type="EMBL" id="OMO59244.1"/>
    </source>
</evidence>
<reference evidence="4" key="1">
    <citation type="submission" date="2013-09" db="EMBL/GenBank/DDBJ databases">
        <title>Corchorus olitorius genome sequencing.</title>
        <authorList>
            <person name="Alam M."/>
            <person name="Haque M.S."/>
            <person name="Islam M.S."/>
            <person name="Emdad E.M."/>
            <person name="Islam M.M."/>
            <person name="Ahmed B."/>
            <person name="Halim A."/>
            <person name="Hossen Q.M.M."/>
            <person name="Hossain M.Z."/>
            <person name="Ahmed R."/>
            <person name="Khan M.M."/>
            <person name="Islam R."/>
            <person name="Rashid M.M."/>
            <person name="Khan S.A."/>
            <person name="Rahman M.S."/>
            <person name="Alam M."/>
            <person name="Yahiya A.S."/>
            <person name="Khan M.S."/>
            <person name="Azam M.S."/>
            <person name="Haque T."/>
            <person name="Lashkar M.Z.H."/>
            <person name="Akhand A.I."/>
            <person name="Morshed G."/>
            <person name="Roy S."/>
            <person name="Uddin K.S."/>
            <person name="Rabeya T."/>
            <person name="Hossain A.S."/>
            <person name="Chowdhury A."/>
            <person name="Snigdha A.R."/>
            <person name="Mortoza M.S."/>
            <person name="Matin S.A."/>
            <person name="Hoque S.M.E."/>
            <person name="Islam M.K."/>
            <person name="Roy D.K."/>
            <person name="Haider R."/>
            <person name="Moosa M.M."/>
            <person name="Elias S.M."/>
            <person name="Hasan A.M."/>
            <person name="Jahan S."/>
            <person name="Shafiuddin M."/>
            <person name="Mahmood N."/>
            <person name="Shommy N.S."/>
        </authorList>
    </citation>
    <scope>NUCLEOTIDE SEQUENCE [LARGE SCALE GENOMIC DNA]</scope>
    <source>
        <strain evidence="4">cv. O-4</strain>
    </source>
</reference>
<organism evidence="3 4">
    <name type="scientific">Corchorus olitorius</name>
    <dbReference type="NCBI Taxonomy" id="93759"/>
    <lineage>
        <taxon>Eukaryota</taxon>
        <taxon>Viridiplantae</taxon>
        <taxon>Streptophyta</taxon>
        <taxon>Embryophyta</taxon>
        <taxon>Tracheophyta</taxon>
        <taxon>Spermatophyta</taxon>
        <taxon>Magnoliopsida</taxon>
        <taxon>eudicotyledons</taxon>
        <taxon>Gunneridae</taxon>
        <taxon>Pentapetalae</taxon>
        <taxon>rosids</taxon>
        <taxon>malvids</taxon>
        <taxon>Malvales</taxon>
        <taxon>Malvaceae</taxon>
        <taxon>Grewioideae</taxon>
        <taxon>Apeibeae</taxon>
        <taxon>Corchorus</taxon>
    </lineage>
</organism>
<dbReference type="GO" id="GO:0080044">
    <property type="term" value="F:quercetin 7-O-glucosyltransferase activity"/>
    <property type="evidence" value="ECO:0007669"/>
    <property type="project" value="TreeGrafter"/>
</dbReference>
<name>A0A1R3GMA9_9ROSI</name>